<sequence>MKLLAIVVLSVALFAHSGKAAPKPLPQTYIPGTIQWFCAPSSDSSSGSGSSDSAFGDWLRNVVQPWLPPAVCKTVLPSVSGNSSGASAECAIAGTGSGTGIRAGGAEPL</sequence>
<dbReference type="VEuPathDB" id="VectorBase:AAEL000886"/>
<feature type="signal peptide" evidence="1">
    <location>
        <begin position="1"/>
        <end position="20"/>
    </location>
</feature>
<reference evidence="2" key="1">
    <citation type="journal article" date="2016" name="PLoS ONE">
        <title>A Deep Insight into the Sialome of Male and Female Aedes aegypti Mosquitoes.</title>
        <authorList>
            <person name="Ribeiro J.M."/>
            <person name="Martin-Martin I."/>
            <person name="Arca B."/>
            <person name="Calvo E."/>
        </authorList>
    </citation>
    <scope>NUCLEOTIDE SEQUENCE</scope>
    <source>
        <strain evidence="2">Liverpool</strain>
        <tissue evidence="2">Salivary glands</tissue>
    </source>
</reference>
<proteinExistence type="evidence at transcript level"/>
<feature type="chain" id="PRO_5006129196" evidence="1">
    <location>
        <begin position="21"/>
        <end position="109"/>
    </location>
</feature>
<evidence type="ECO:0000313" key="2">
    <source>
        <dbReference type="EMBL" id="JAN95899.1"/>
    </source>
</evidence>
<keyword evidence="1" id="KW-0732">Signal</keyword>
<name>A0A0P6JST9_AEDAE</name>
<protein>
    <submittedName>
        <fullName evidence="2">Putative 8.5 kDa secreted peptide</fullName>
    </submittedName>
</protein>
<organism evidence="2">
    <name type="scientific">Aedes aegypti</name>
    <name type="common">Yellowfever mosquito</name>
    <name type="synonym">Culex aegypti</name>
    <dbReference type="NCBI Taxonomy" id="7159"/>
    <lineage>
        <taxon>Eukaryota</taxon>
        <taxon>Metazoa</taxon>
        <taxon>Ecdysozoa</taxon>
        <taxon>Arthropoda</taxon>
        <taxon>Hexapoda</taxon>
        <taxon>Insecta</taxon>
        <taxon>Pterygota</taxon>
        <taxon>Neoptera</taxon>
        <taxon>Endopterygota</taxon>
        <taxon>Diptera</taxon>
        <taxon>Nematocera</taxon>
        <taxon>Culicoidea</taxon>
        <taxon>Culicidae</taxon>
        <taxon>Culicinae</taxon>
        <taxon>Aedini</taxon>
        <taxon>Aedes</taxon>
        <taxon>Stegomyia</taxon>
    </lineage>
</organism>
<accession>A0A0P6JST9</accession>
<feature type="non-terminal residue" evidence="2">
    <location>
        <position position="109"/>
    </location>
</feature>
<evidence type="ECO:0000256" key="1">
    <source>
        <dbReference type="SAM" id="SignalP"/>
    </source>
</evidence>
<dbReference type="EMBL" id="GDUN01000020">
    <property type="protein sequence ID" value="JAN95899.1"/>
    <property type="molecule type" value="mRNA"/>
</dbReference>
<dbReference type="AlphaFoldDB" id="A0A0P6JST9"/>